<feature type="compositionally biased region" description="Polar residues" evidence="1">
    <location>
        <begin position="396"/>
        <end position="407"/>
    </location>
</feature>
<name>A0ABP0E0B3_9PEZI</name>
<evidence type="ECO:0000313" key="3">
    <source>
        <dbReference type="EMBL" id="CAK7273584.1"/>
    </source>
</evidence>
<sequence>MSLPSEEYFVERARQLYESDSQAAEAWMRLGEEEMETVKVLTNDIPHDFEHPHHYITDVEERQQLFSKIRPLISQTVDVNSTVLATFMVIPLSEMRPIVERLAEYNPSSMEDVNRYIISSTHRSLISNLCFASPAIAAFLAKQITVNIVNGQPVFEIVEAAHQKSSPILPSLPEETGCPPDITATPSHDAVRRAKARDGHTCVLTGIDSPEAVHIYPSSADERSGRTIYLNMLVSFWGEEKAEAWSNQYFNSGVTESPKNLLCLNRQLHYWWRTCRLALRPIQTLDPYTIKVQVHWLRPSATKPTAVSGGSFDDISSLCGGENDYRSWGQPPVVHRKSGLPLRTGQIFTIQAEDPEDLPSFELLEMQWNFLRIAAMSGAAEPDDELSDEDEDENGHSGSYILSNFSDNDVEELDLNRTEAQESDTAQTW</sequence>
<keyword evidence="4" id="KW-1185">Reference proteome</keyword>
<gene>
    <name evidence="3" type="ORF">SEPCBS119000_005735</name>
</gene>
<protein>
    <recommendedName>
        <fullName evidence="2">HNH nuclease domain-containing protein</fullName>
    </recommendedName>
</protein>
<evidence type="ECO:0000259" key="2">
    <source>
        <dbReference type="Pfam" id="PF13391"/>
    </source>
</evidence>
<comment type="caution">
    <text evidence="3">The sequence shown here is derived from an EMBL/GenBank/DDBJ whole genome shotgun (WGS) entry which is preliminary data.</text>
</comment>
<dbReference type="Proteomes" id="UP001642502">
    <property type="component" value="Unassembled WGS sequence"/>
</dbReference>
<accession>A0ABP0E0B3</accession>
<evidence type="ECO:0000256" key="1">
    <source>
        <dbReference type="SAM" id="MobiDB-lite"/>
    </source>
</evidence>
<organism evidence="3 4">
    <name type="scientific">Sporothrix epigloea</name>
    <dbReference type="NCBI Taxonomy" id="1892477"/>
    <lineage>
        <taxon>Eukaryota</taxon>
        <taxon>Fungi</taxon>
        <taxon>Dikarya</taxon>
        <taxon>Ascomycota</taxon>
        <taxon>Pezizomycotina</taxon>
        <taxon>Sordariomycetes</taxon>
        <taxon>Sordariomycetidae</taxon>
        <taxon>Ophiostomatales</taxon>
        <taxon>Ophiostomataceae</taxon>
        <taxon>Sporothrix</taxon>
    </lineage>
</organism>
<reference evidence="3 4" key="1">
    <citation type="submission" date="2024-01" db="EMBL/GenBank/DDBJ databases">
        <authorList>
            <person name="Allen C."/>
            <person name="Tagirdzhanova G."/>
        </authorList>
    </citation>
    <scope>NUCLEOTIDE SEQUENCE [LARGE SCALE GENOMIC DNA]</scope>
    <source>
        <strain evidence="3 4">CBS 119000</strain>
    </source>
</reference>
<feature type="compositionally biased region" description="Acidic residues" evidence="1">
    <location>
        <begin position="381"/>
        <end position="393"/>
    </location>
</feature>
<proteinExistence type="predicted"/>
<feature type="domain" description="HNH nuclease" evidence="2">
    <location>
        <begin position="202"/>
        <end position="279"/>
    </location>
</feature>
<dbReference type="EMBL" id="CAWUON010000116">
    <property type="protein sequence ID" value="CAK7273584.1"/>
    <property type="molecule type" value="Genomic_DNA"/>
</dbReference>
<feature type="region of interest" description="Disordered" evidence="1">
    <location>
        <begin position="380"/>
        <end position="429"/>
    </location>
</feature>
<evidence type="ECO:0000313" key="4">
    <source>
        <dbReference type="Proteomes" id="UP001642502"/>
    </source>
</evidence>
<dbReference type="InterPro" id="IPR003615">
    <property type="entry name" value="HNH_nuc"/>
</dbReference>
<dbReference type="Pfam" id="PF13391">
    <property type="entry name" value="HNH_2"/>
    <property type="match status" value="1"/>
</dbReference>